<feature type="domain" description="Recombinase zinc beta ribbon" evidence="2">
    <location>
        <begin position="73"/>
        <end position="132"/>
    </location>
</feature>
<proteinExistence type="predicted"/>
<dbReference type="GO" id="GO:0003677">
    <property type="term" value="F:DNA binding"/>
    <property type="evidence" value="ECO:0007669"/>
    <property type="project" value="InterPro"/>
</dbReference>
<keyword evidence="4" id="KW-1185">Reference proteome</keyword>
<dbReference type="GO" id="GO:0000150">
    <property type="term" value="F:DNA strand exchange activity"/>
    <property type="evidence" value="ECO:0007669"/>
    <property type="project" value="InterPro"/>
</dbReference>
<dbReference type="InterPro" id="IPR025827">
    <property type="entry name" value="Zn_ribbon_recom_dom"/>
</dbReference>
<dbReference type="AlphaFoldDB" id="A0A5R8KH94"/>
<evidence type="ECO:0008006" key="5">
    <source>
        <dbReference type="Google" id="ProtNLM"/>
    </source>
</evidence>
<dbReference type="Gene3D" id="3.90.1750.20">
    <property type="entry name" value="Putative Large Serine Recombinase, Chain B, Domain 2"/>
    <property type="match status" value="1"/>
</dbReference>
<organism evidence="3 4">
    <name type="scientific">Phragmitibacter flavus</name>
    <dbReference type="NCBI Taxonomy" id="2576071"/>
    <lineage>
        <taxon>Bacteria</taxon>
        <taxon>Pseudomonadati</taxon>
        <taxon>Verrucomicrobiota</taxon>
        <taxon>Verrucomicrobiia</taxon>
        <taxon>Verrucomicrobiales</taxon>
        <taxon>Verrucomicrobiaceae</taxon>
        <taxon>Phragmitibacter</taxon>
    </lineage>
</organism>
<evidence type="ECO:0000259" key="2">
    <source>
        <dbReference type="Pfam" id="PF13408"/>
    </source>
</evidence>
<feature type="domain" description="Recombinase" evidence="1">
    <location>
        <begin position="10"/>
        <end position="55"/>
    </location>
</feature>
<dbReference type="Proteomes" id="UP000306196">
    <property type="component" value="Unassembled WGS sequence"/>
</dbReference>
<protein>
    <recommendedName>
        <fullName evidence="5">Recombinase domain-containing protein</fullName>
    </recommendedName>
</protein>
<evidence type="ECO:0000313" key="4">
    <source>
        <dbReference type="Proteomes" id="UP000306196"/>
    </source>
</evidence>
<dbReference type="InterPro" id="IPR038109">
    <property type="entry name" value="DNA_bind_recomb_sf"/>
</dbReference>
<dbReference type="InterPro" id="IPR011109">
    <property type="entry name" value="DNA_bind_recombinase_dom"/>
</dbReference>
<dbReference type="Pfam" id="PF07508">
    <property type="entry name" value="Recombinase"/>
    <property type="match status" value="1"/>
</dbReference>
<sequence length="143" mass="15953">MVVGGKRSIPNKIKVIVTNPLYKGVVYHNGEDYSGEHEALVSEKLWQEANDALSGKGQKHKQALLDRNTHRSLLKGIIRCGECVHRLTPKPGGKKDRDLNPYLYYTRNNVSKNGKAATCSLRNDPARAIDDFAIQIGRDWPSA</sequence>
<name>A0A5R8KH94_9BACT</name>
<evidence type="ECO:0000313" key="3">
    <source>
        <dbReference type="EMBL" id="TLD71688.1"/>
    </source>
</evidence>
<gene>
    <name evidence="3" type="ORF">FEM03_05995</name>
</gene>
<dbReference type="Pfam" id="PF13408">
    <property type="entry name" value="Zn_ribbon_recom"/>
    <property type="match status" value="1"/>
</dbReference>
<evidence type="ECO:0000259" key="1">
    <source>
        <dbReference type="Pfam" id="PF07508"/>
    </source>
</evidence>
<dbReference type="EMBL" id="VAUV01000004">
    <property type="protein sequence ID" value="TLD71688.1"/>
    <property type="molecule type" value="Genomic_DNA"/>
</dbReference>
<reference evidence="3 4" key="1">
    <citation type="submission" date="2019-05" db="EMBL/GenBank/DDBJ databases">
        <title>Verrucobacter flavum gen. nov., sp. nov. a new member of the family Verrucomicrobiaceae.</title>
        <authorList>
            <person name="Szuroczki S."/>
            <person name="Abbaszade G."/>
            <person name="Szabo A."/>
            <person name="Felfoldi T."/>
            <person name="Schumann P."/>
            <person name="Boka K."/>
            <person name="Keki Z."/>
            <person name="Toumi M."/>
            <person name="Toth E."/>
        </authorList>
    </citation>
    <scope>NUCLEOTIDE SEQUENCE [LARGE SCALE GENOMIC DNA]</scope>
    <source>
        <strain evidence="3 4">MG-N-17</strain>
    </source>
</reference>
<accession>A0A5R8KH94</accession>
<comment type="caution">
    <text evidence="3">The sequence shown here is derived from an EMBL/GenBank/DDBJ whole genome shotgun (WGS) entry which is preliminary data.</text>
</comment>